<gene>
    <name evidence="3" type="ORF">GALL_231670</name>
</gene>
<dbReference type="Gene3D" id="3.40.50.300">
    <property type="entry name" value="P-loop containing nucleotide triphosphate hydrolases"/>
    <property type="match status" value="1"/>
</dbReference>
<feature type="region of interest" description="Disordered" evidence="1">
    <location>
        <begin position="1"/>
        <end position="26"/>
    </location>
</feature>
<comment type="caution">
    <text evidence="3">The sequence shown here is derived from an EMBL/GenBank/DDBJ whole genome shotgun (WGS) entry which is preliminary data.</text>
</comment>
<evidence type="ECO:0000259" key="2">
    <source>
        <dbReference type="Pfam" id="PF12965"/>
    </source>
</evidence>
<organism evidence="3">
    <name type="scientific">mine drainage metagenome</name>
    <dbReference type="NCBI Taxonomy" id="410659"/>
    <lineage>
        <taxon>unclassified sequences</taxon>
        <taxon>metagenomes</taxon>
        <taxon>ecological metagenomes</taxon>
    </lineage>
</organism>
<dbReference type="AlphaFoldDB" id="A0A1J5RRV6"/>
<reference evidence="3" key="1">
    <citation type="submission" date="2016-10" db="EMBL/GenBank/DDBJ databases">
        <title>Sequence of Gallionella enrichment culture.</title>
        <authorList>
            <person name="Poehlein A."/>
            <person name="Muehling M."/>
            <person name="Daniel R."/>
        </authorList>
    </citation>
    <scope>NUCLEOTIDE SEQUENCE</scope>
</reference>
<feature type="compositionally biased region" description="Low complexity" evidence="1">
    <location>
        <begin position="1"/>
        <end position="25"/>
    </location>
</feature>
<feature type="region of interest" description="Disordered" evidence="1">
    <location>
        <begin position="608"/>
        <end position="627"/>
    </location>
</feature>
<evidence type="ECO:0000256" key="1">
    <source>
        <dbReference type="SAM" id="MobiDB-lite"/>
    </source>
</evidence>
<feature type="domain" description="DUF3854" evidence="2">
    <location>
        <begin position="157"/>
        <end position="220"/>
    </location>
</feature>
<dbReference type="InterPro" id="IPR024385">
    <property type="entry name" value="DUF3854"/>
</dbReference>
<dbReference type="SUPFAM" id="SSF52540">
    <property type="entry name" value="P-loop containing nucleoside triphosphate hydrolases"/>
    <property type="match status" value="1"/>
</dbReference>
<name>A0A1J5RRV6_9ZZZZ</name>
<sequence>MPTTPITTTQASGTATHTTSSAPTSGQVVEAATKATSPALVPFTTRAQQLAEHLATSGLAPEDCPGWECISSADAARLLGRDGGVTGNCIRIPYCHLNGEPLLVNELPFSRVRLLSQRDQQALEAKYLSPGSSGAHVFIPHGFLALLDAVTPDTPAVLVVTEGEKKAAAAVKAGVLCLGVPGVRMGISNGLLVPELAAMVEQYKTQAGQDARVVVIYDSEGALLDPEVAVPDGKHAGTVQVRGAARATAHREVTQAGLDLVAAMRSAGLPAAYAAGPGGEGGAKVGLDDLYVQQGAAAVRGLVQEAATHCTSAEDEAEAEIAAMLADLPFVPLGTAPDGSTLHLRMRATGDIVTLPTRDLTLARLTALFGSSWVESRFVDFNEQDNRVFRGLEAGLFFGGLCQRCGIWSEDRRRGPGAWRDADGTVLLNAQEGLIDAATGTALSQDERVRNGVLYDVVRKSDRVGMAVASLLQAPGQSPADALLQHFQAWGYATTTAPCLLATWTAVAALLPALPIRPHVWVYGRAGSGKTSLAASIAAVMAGGCISIDGGPRRTPQQACGRASARRPCRSFSMRLKFTRHPTRGSSTAHVPSCRGHCLRPEQDTHPVAMVPTPSDQAAAPPPAARW</sequence>
<dbReference type="EMBL" id="MLJW01000178">
    <property type="protein sequence ID" value="OIQ94812.1"/>
    <property type="molecule type" value="Genomic_DNA"/>
</dbReference>
<protein>
    <recommendedName>
        <fullName evidence="2">DUF3854 domain-containing protein</fullName>
    </recommendedName>
</protein>
<proteinExistence type="predicted"/>
<dbReference type="InterPro" id="IPR027417">
    <property type="entry name" value="P-loop_NTPase"/>
</dbReference>
<evidence type="ECO:0000313" key="3">
    <source>
        <dbReference type="EMBL" id="OIQ94812.1"/>
    </source>
</evidence>
<dbReference type="Pfam" id="PF12965">
    <property type="entry name" value="DUF3854"/>
    <property type="match status" value="1"/>
</dbReference>
<accession>A0A1J5RRV6</accession>